<sequence>MTNTTIPPGDAHPYLRAATAGIRHHTRQTSWSTTTADRAHLDVLHSHLAGLHLLMDRLADTTRPQHPAAGRHMDSAHLRLWQAATSLHDAFHTLPAAERTGADPVCRPDVLREGPPVLTICQRQLASGHAIRRKTTPADHGPRPARTA</sequence>
<accession>A0AAU2JXH0</accession>
<organism evidence="2">
    <name type="scientific">Streptomyces sp. NBC_00049</name>
    <dbReference type="NCBI Taxonomy" id="2903617"/>
    <lineage>
        <taxon>Bacteria</taxon>
        <taxon>Bacillati</taxon>
        <taxon>Actinomycetota</taxon>
        <taxon>Actinomycetes</taxon>
        <taxon>Kitasatosporales</taxon>
        <taxon>Streptomycetaceae</taxon>
        <taxon>Streptomyces</taxon>
    </lineage>
</organism>
<gene>
    <name evidence="2" type="ORF">OG327_31550</name>
</gene>
<reference evidence="2" key="1">
    <citation type="submission" date="2022-10" db="EMBL/GenBank/DDBJ databases">
        <title>The complete genomes of actinobacterial strains from the NBC collection.</title>
        <authorList>
            <person name="Joergensen T.S."/>
            <person name="Alvarez Arevalo M."/>
            <person name="Sterndorff E.B."/>
            <person name="Faurdal D."/>
            <person name="Vuksanovic O."/>
            <person name="Mourched A.-S."/>
            <person name="Charusanti P."/>
            <person name="Shaw S."/>
            <person name="Blin K."/>
            <person name="Weber T."/>
        </authorList>
    </citation>
    <scope>NUCLEOTIDE SEQUENCE</scope>
    <source>
        <strain evidence="2">NBC_00049</strain>
    </source>
</reference>
<proteinExistence type="predicted"/>
<dbReference type="InterPro" id="IPR046205">
    <property type="entry name" value="DUF6238"/>
</dbReference>
<name>A0AAU2JXH0_9ACTN</name>
<dbReference type="AlphaFoldDB" id="A0AAU2JXH0"/>
<feature type="region of interest" description="Disordered" evidence="1">
    <location>
        <begin position="126"/>
        <end position="148"/>
    </location>
</feature>
<evidence type="ECO:0000256" key="1">
    <source>
        <dbReference type="SAM" id="MobiDB-lite"/>
    </source>
</evidence>
<dbReference type="Pfam" id="PF19751">
    <property type="entry name" value="DUF6238"/>
    <property type="match status" value="1"/>
</dbReference>
<dbReference type="EMBL" id="CP108264">
    <property type="protein sequence ID" value="WTU77500.1"/>
    <property type="molecule type" value="Genomic_DNA"/>
</dbReference>
<evidence type="ECO:0000313" key="2">
    <source>
        <dbReference type="EMBL" id="WTU77500.1"/>
    </source>
</evidence>
<protein>
    <submittedName>
        <fullName evidence="2">DUF6238 family protein</fullName>
    </submittedName>
</protein>